<evidence type="ECO:0000313" key="1">
    <source>
        <dbReference type="EnsemblMetazoa" id="PPA20746.1"/>
    </source>
</evidence>
<evidence type="ECO:0000313" key="2">
    <source>
        <dbReference type="Proteomes" id="UP000005239"/>
    </source>
</evidence>
<proteinExistence type="predicted"/>
<dbReference type="EnsemblMetazoa" id="PPA20746.1">
    <property type="protein sequence ID" value="PPA20746.1"/>
    <property type="gene ID" value="WBGene00110300"/>
</dbReference>
<sequence length="76" mass="9025">MLLTIQLRCGCCRRRRRDHSNVVKRNNKKTARFSRLKRVLGKKTLKEQAIETADKMCGKKCETLKEKVESQRKDLY</sequence>
<accession>A0A8R1YIU9</accession>
<reference evidence="2" key="1">
    <citation type="journal article" date="2008" name="Nat. Genet.">
        <title>The Pristionchus pacificus genome provides a unique perspective on nematode lifestyle and parasitism.</title>
        <authorList>
            <person name="Dieterich C."/>
            <person name="Clifton S.W."/>
            <person name="Schuster L.N."/>
            <person name="Chinwalla A."/>
            <person name="Delehaunty K."/>
            <person name="Dinkelacker I."/>
            <person name="Fulton L."/>
            <person name="Fulton R."/>
            <person name="Godfrey J."/>
            <person name="Minx P."/>
            <person name="Mitreva M."/>
            <person name="Roeseler W."/>
            <person name="Tian H."/>
            <person name="Witte H."/>
            <person name="Yang S.P."/>
            <person name="Wilson R.K."/>
            <person name="Sommer R.J."/>
        </authorList>
    </citation>
    <scope>NUCLEOTIDE SEQUENCE [LARGE SCALE GENOMIC DNA]</scope>
    <source>
        <strain evidence="2">PS312</strain>
    </source>
</reference>
<dbReference type="Proteomes" id="UP000005239">
    <property type="component" value="Unassembled WGS sequence"/>
</dbReference>
<name>A0A2A6D143_PRIPA</name>
<keyword evidence="2" id="KW-1185">Reference proteome</keyword>
<accession>A0A2A6D143</accession>
<dbReference type="AlphaFoldDB" id="A0A2A6D143"/>
<gene>
    <name evidence="1" type="primary">WBGene00110300</name>
</gene>
<protein>
    <submittedName>
        <fullName evidence="1">Uncharacterized protein</fullName>
    </submittedName>
</protein>
<reference evidence="1" key="2">
    <citation type="submission" date="2022-06" db="UniProtKB">
        <authorList>
            <consortium name="EnsemblMetazoa"/>
        </authorList>
    </citation>
    <scope>IDENTIFICATION</scope>
    <source>
        <strain evidence="1">PS312</strain>
    </source>
</reference>
<organism evidence="1 2">
    <name type="scientific">Pristionchus pacificus</name>
    <name type="common">Parasitic nematode worm</name>
    <dbReference type="NCBI Taxonomy" id="54126"/>
    <lineage>
        <taxon>Eukaryota</taxon>
        <taxon>Metazoa</taxon>
        <taxon>Ecdysozoa</taxon>
        <taxon>Nematoda</taxon>
        <taxon>Chromadorea</taxon>
        <taxon>Rhabditida</taxon>
        <taxon>Rhabditina</taxon>
        <taxon>Diplogasteromorpha</taxon>
        <taxon>Diplogasteroidea</taxon>
        <taxon>Neodiplogasteridae</taxon>
        <taxon>Pristionchus</taxon>
    </lineage>
</organism>